<name>A0A438KK35_VITVI</name>
<proteinExistence type="predicted"/>
<protein>
    <submittedName>
        <fullName evidence="1">Uncharacterized protein</fullName>
    </submittedName>
</protein>
<dbReference type="Proteomes" id="UP000288805">
    <property type="component" value="Unassembled WGS sequence"/>
</dbReference>
<comment type="caution">
    <text evidence="1">The sequence shown here is derived from an EMBL/GenBank/DDBJ whole genome shotgun (WGS) entry which is preliminary data.</text>
</comment>
<dbReference type="AlphaFoldDB" id="A0A438KK35"/>
<dbReference type="Gene3D" id="2.130.10.30">
    <property type="entry name" value="Regulator of chromosome condensation 1/beta-lactamase-inhibitor protein II"/>
    <property type="match status" value="1"/>
</dbReference>
<evidence type="ECO:0000313" key="1">
    <source>
        <dbReference type="EMBL" id="RVX21553.1"/>
    </source>
</evidence>
<organism evidence="1 2">
    <name type="scientific">Vitis vinifera</name>
    <name type="common">Grape</name>
    <dbReference type="NCBI Taxonomy" id="29760"/>
    <lineage>
        <taxon>Eukaryota</taxon>
        <taxon>Viridiplantae</taxon>
        <taxon>Streptophyta</taxon>
        <taxon>Embryophyta</taxon>
        <taxon>Tracheophyta</taxon>
        <taxon>Spermatophyta</taxon>
        <taxon>Magnoliopsida</taxon>
        <taxon>eudicotyledons</taxon>
        <taxon>Gunneridae</taxon>
        <taxon>Pentapetalae</taxon>
        <taxon>rosids</taxon>
        <taxon>Vitales</taxon>
        <taxon>Vitaceae</taxon>
        <taxon>Viteae</taxon>
        <taxon>Vitis</taxon>
    </lineage>
</organism>
<dbReference type="EMBL" id="QGNW01000005">
    <property type="protein sequence ID" value="RVX21553.1"/>
    <property type="molecule type" value="Genomic_DNA"/>
</dbReference>
<sequence>MIKKGTRLPTSNGDQRCNRDWIGNEVQKEMKSLIGNKGQELEPLEVSALPKKIIHIAAGYYHSAAITGWGGCWCSKCGRVWGCFGMNRKLTGMADYSKFPSKLWWLMRGMDLLHTGAIEDSKKNVFLVVYWMISKKIIFES</sequence>
<gene>
    <name evidence="1" type="ORF">CK203_002178</name>
</gene>
<reference evidence="1 2" key="1">
    <citation type="journal article" date="2018" name="PLoS Genet.">
        <title>Population sequencing reveals clonal diversity and ancestral inbreeding in the grapevine cultivar Chardonnay.</title>
        <authorList>
            <person name="Roach M.J."/>
            <person name="Johnson D.L."/>
            <person name="Bohlmann J."/>
            <person name="van Vuuren H.J."/>
            <person name="Jones S.J."/>
            <person name="Pretorius I.S."/>
            <person name="Schmidt S.A."/>
            <person name="Borneman A.R."/>
        </authorList>
    </citation>
    <scope>NUCLEOTIDE SEQUENCE [LARGE SCALE GENOMIC DNA]</scope>
    <source>
        <strain evidence="2">cv. Chardonnay</strain>
        <tissue evidence="1">Leaf</tissue>
    </source>
</reference>
<evidence type="ECO:0000313" key="2">
    <source>
        <dbReference type="Proteomes" id="UP000288805"/>
    </source>
</evidence>
<dbReference type="InterPro" id="IPR009091">
    <property type="entry name" value="RCC1/BLIP-II"/>
</dbReference>
<dbReference type="SUPFAM" id="SSF50985">
    <property type="entry name" value="RCC1/BLIP-II"/>
    <property type="match status" value="1"/>
</dbReference>
<accession>A0A438KK35</accession>